<dbReference type="Proteomes" id="UP000437017">
    <property type="component" value="Unassembled WGS sequence"/>
</dbReference>
<keyword evidence="3" id="KW-1015">Disulfide bond</keyword>
<dbReference type="PROSITE" id="PS50279">
    <property type="entry name" value="BPTI_KUNITZ_2"/>
    <property type="match status" value="1"/>
</dbReference>
<name>A0A643ATS9_BALPH</name>
<gene>
    <name evidence="5" type="ORF">E2I00_020175</name>
</gene>
<dbReference type="SUPFAM" id="SSF57362">
    <property type="entry name" value="BPTI-like"/>
    <property type="match status" value="1"/>
</dbReference>
<keyword evidence="2" id="KW-0964">Secreted</keyword>
<dbReference type="GO" id="GO:0005615">
    <property type="term" value="C:extracellular space"/>
    <property type="evidence" value="ECO:0007669"/>
    <property type="project" value="TreeGrafter"/>
</dbReference>
<reference evidence="5 6" key="1">
    <citation type="journal article" date="2019" name="PLoS ONE">
        <title>Genomic analyses reveal an absence of contemporary introgressive admixture between fin whales and blue whales, despite known hybrids.</title>
        <authorList>
            <person name="Westbury M.V."/>
            <person name="Petersen B."/>
            <person name="Lorenzen E.D."/>
        </authorList>
    </citation>
    <scope>NUCLEOTIDE SEQUENCE [LARGE SCALE GENOMIC DNA]</scope>
    <source>
        <strain evidence="5">FinWhale-01</strain>
    </source>
</reference>
<dbReference type="Pfam" id="PF00014">
    <property type="entry name" value="Kunitz_BPTI"/>
    <property type="match status" value="1"/>
</dbReference>
<comment type="caution">
    <text evidence="5">The sequence shown here is derived from an EMBL/GenBank/DDBJ whole genome shotgun (WGS) entry which is preliminary data.</text>
</comment>
<dbReference type="CDD" id="cd22592">
    <property type="entry name" value="Kunitz_BPTI"/>
    <property type="match status" value="1"/>
</dbReference>
<dbReference type="InterPro" id="IPR020901">
    <property type="entry name" value="Prtase_inh_Kunz-CS"/>
</dbReference>
<evidence type="ECO:0000313" key="5">
    <source>
        <dbReference type="EMBL" id="KAB0374446.1"/>
    </source>
</evidence>
<dbReference type="InterPro" id="IPR036880">
    <property type="entry name" value="Kunitz_BPTI_sf"/>
</dbReference>
<dbReference type="Gene3D" id="4.10.410.10">
    <property type="entry name" value="Pancreatic trypsin inhibitor Kunitz domain"/>
    <property type="match status" value="1"/>
</dbReference>
<organism evidence="5 6">
    <name type="scientific">Balaenoptera physalus</name>
    <name type="common">Fin whale</name>
    <name type="synonym">Balaena physalus</name>
    <dbReference type="NCBI Taxonomy" id="9770"/>
    <lineage>
        <taxon>Eukaryota</taxon>
        <taxon>Metazoa</taxon>
        <taxon>Chordata</taxon>
        <taxon>Craniata</taxon>
        <taxon>Vertebrata</taxon>
        <taxon>Euteleostomi</taxon>
        <taxon>Mammalia</taxon>
        <taxon>Eutheria</taxon>
        <taxon>Laurasiatheria</taxon>
        <taxon>Artiodactyla</taxon>
        <taxon>Whippomorpha</taxon>
        <taxon>Cetacea</taxon>
        <taxon>Mysticeti</taxon>
        <taxon>Balaenopteridae</taxon>
        <taxon>Balaenoptera</taxon>
    </lineage>
</organism>
<dbReference type="OrthoDB" id="4473401at2759"/>
<evidence type="ECO:0000313" key="6">
    <source>
        <dbReference type="Proteomes" id="UP000437017"/>
    </source>
</evidence>
<dbReference type="SMART" id="SM00131">
    <property type="entry name" value="KU"/>
    <property type="match status" value="1"/>
</dbReference>
<dbReference type="PANTHER" id="PTHR10083">
    <property type="entry name" value="KUNITZ-TYPE PROTEASE INHIBITOR-RELATED"/>
    <property type="match status" value="1"/>
</dbReference>
<dbReference type="EMBL" id="SGJD01032089">
    <property type="protein sequence ID" value="KAB0374446.1"/>
    <property type="molecule type" value="Genomic_DNA"/>
</dbReference>
<dbReference type="PANTHER" id="PTHR10083:SF367">
    <property type="entry name" value="SPLEEN TRYPSIN INHIBITOR I"/>
    <property type="match status" value="1"/>
</dbReference>
<evidence type="ECO:0000256" key="3">
    <source>
        <dbReference type="ARBA" id="ARBA00023157"/>
    </source>
</evidence>
<sequence>PSCDDGPPNSPIAPPIPAGSQPAFCLEPQYTGPCRARKIRYFYNAKSGHCEIFIYGGCRGKKNNFLTAEDCMKTCGGHAEIRGQKLNPLAVTAAQPGIAPDAPELGALPFPEPDAPTSYQYPLPSCLVEAPGVTTGHLADGGAAGPAALEVGHAFSIREARLCASPGEQLAPKFDLTQEVKKESFHVEHVGRARFTGPLQKERDWLNDISEAPDLDTVHSVGS</sequence>
<feature type="domain" description="BPTI/Kunitz inhibitor" evidence="4">
    <location>
        <begin position="25"/>
        <end position="75"/>
    </location>
</feature>
<dbReference type="PRINTS" id="PR00759">
    <property type="entry name" value="BASICPTASE"/>
</dbReference>
<dbReference type="GO" id="GO:0004867">
    <property type="term" value="F:serine-type endopeptidase inhibitor activity"/>
    <property type="evidence" value="ECO:0007669"/>
    <property type="project" value="InterPro"/>
</dbReference>
<dbReference type="AlphaFoldDB" id="A0A643ATS9"/>
<evidence type="ECO:0000259" key="4">
    <source>
        <dbReference type="PROSITE" id="PS50279"/>
    </source>
</evidence>
<evidence type="ECO:0000256" key="1">
    <source>
        <dbReference type="ARBA" id="ARBA00004613"/>
    </source>
</evidence>
<dbReference type="PROSITE" id="PS00280">
    <property type="entry name" value="BPTI_KUNITZ_1"/>
    <property type="match status" value="1"/>
</dbReference>
<comment type="subcellular location">
    <subcellularLocation>
        <location evidence="1">Secreted</location>
    </subcellularLocation>
</comment>
<feature type="non-terminal residue" evidence="5">
    <location>
        <position position="1"/>
    </location>
</feature>
<dbReference type="FunFam" id="4.10.410.10:FF:000005">
    <property type="entry name" value="Pancreatic trypsin inhibitor"/>
    <property type="match status" value="1"/>
</dbReference>
<evidence type="ECO:0000256" key="2">
    <source>
        <dbReference type="ARBA" id="ARBA00022525"/>
    </source>
</evidence>
<dbReference type="InterPro" id="IPR002223">
    <property type="entry name" value="Kunitz_BPTI"/>
</dbReference>
<dbReference type="InterPro" id="IPR050098">
    <property type="entry name" value="TFPI/VKTCI-like"/>
</dbReference>
<protein>
    <recommendedName>
        <fullName evidence="4">BPTI/Kunitz inhibitor domain-containing protein</fullName>
    </recommendedName>
</protein>
<proteinExistence type="predicted"/>
<accession>A0A643ATS9</accession>
<keyword evidence="6" id="KW-1185">Reference proteome</keyword>